<dbReference type="InterPro" id="IPR052587">
    <property type="entry name" value="TELO2-interacting_protein_1"/>
</dbReference>
<organism evidence="4 5">
    <name type="scientific">Eruca vesicaria subsp. sativa</name>
    <name type="common">Garden rocket</name>
    <name type="synonym">Eruca sativa</name>
    <dbReference type="NCBI Taxonomy" id="29727"/>
    <lineage>
        <taxon>Eukaryota</taxon>
        <taxon>Viridiplantae</taxon>
        <taxon>Streptophyta</taxon>
        <taxon>Embryophyta</taxon>
        <taxon>Tracheophyta</taxon>
        <taxon>Spermatophyta</taxon>
        <taxon>Magnoliopsida</taxon>
        <taxon>eudicotyledons</taxon>
        <taxon>Gunneridae</taxon>
        <taxon>Pentapetalae</taxon>
        <taxon>rosids</taxon>
        <taxon>malvids</taxon>
        <taxon>Brassicales</taxon>
        <taxon>Brassicaceae</taxon>
        <taxon>Brassiceae</taxon>
        <taxon>Eruca</taxon>
    </lineage>
</organism>
<dbReference type="SUPFAM" id="SSF48371">
    <property type="entry name" value="ARM repeat"/>
    <property type="match status" value="1"/>
</dbReference>
<dbReference type="EMBL" id="CAKOAT010205932">
    <property type="protein sequence ID" value="CAH8355263.1"/>
    <property type="molecule type" value="Genomic_DNA"/>
</dbReference>
<dbReference type="PANTHER" id="PTHR18460:SF3">
    <property type="entry name" value="TELO2-INTERACTING PROTEIN 1 HOMOLOG"/>
    <property type="match status" value="1"/>
</dbReference>
<feature type="domain" description="TTI1 C-terminal TPR" evidence="3">
    <location>
        <begin position="947"/>
        <end position="1236"/>
    </location>
</feature>
<accession>A0ABC8KI54</accession>
<name>A0ABC8KI54_ERUVS</name>
<gene>
    <name evidence="4" type="ORF">ERUC_LOCUS21018</name>
</gene>
<evidence type="ECO:0000259" key="3">
    <source>
        <dbReference type="Pfam" id="PF24181"/>
    </source>
</evidence>
<dbReference type="InterPro" id="IPR016024">
    <property type="entry name" value="ARM-type_fold"/>
</dbReference>
<feature type="region of interest" description="Disordered" evidence="1">
    <location>
        <begin position="1"/>
        <end position="20"/>
    </location>
</feature>
<reference evidence="4 5" key="1">
    <citation type="submission" date="2022-03" db="EMBL/GenBank/DDBJ databases">
        <authorList>
            <person name="Macdonald S."/>
            <person name="Ahmed S."/>
            <person name="Newling K."/>
        </authorList>
    </citation>
    <scope>NUCLEOTIDE SEQUENCE [LARGE SCALE GENOMIC DNA]</scope>
</reference>
<dbReference type="Proteomes" id="UP001642260">
    <property type="component" value="Unassembled WGS sequence"/>
</dbReference>
<keyword evidence="5" id="KW-1185">Reference proteome</keyword>
<dbReference type="InterPro" id="IPR049362">
    <property type="entry name" value="TTI1_rpt"/>
</dbReference>
<dbReference type="InterPro" id="IPR057567">
    <property type="entry name" value="TPR_TTI1_C"/>
</dbReference>
<dbReference type="Pfam" id="PF24173">
    <property type="entry name" value="TPR_TTI1_N"/>
    <property type="match status" value="1"/>
</dbReference>
<evidence type="ECO:0000256" key="1">
    <source>
        <dbReference type="SAM" id="MobiDB-lite"/>
    </source>
</evidence>
<evidence type="ECO:0008006" key="6">
    <source>
        <dbReference type="Google" id="ProtNLM"/>
    </source>
</evidence>
<dbReference type="Pfam" id="PF24181">
    <property type="entry name" value="TPR_TTI1_C"/>
    <property type="match status" value="1"/>
</dbReference>
<sequence>MENSVVLRRETNGDSDEEEGGREAALFAQLKVLTLELLSLSQTPQKDPAVIPKLLSLLRRAPPSSLQPFFQYTLFPLLLLLDAAVACRSQGGVVVVVPCRVSDKVAEGVVSCLEEVLKKCHVGSVDQMVVIMKKLTSGAVLTPSEASEEFREGIIRCFRGMISGLVPCSDDSCGCKGTLGWPQLSDTQVSEDDLETSECLVAFLQSQSALVAVGHWLSILLKVADVEASRGHRGSAQLRVEAFMTLRILVAKIGTADVLAFFLPGVVSQIAKVLHVSRAMISGAAGSVDALDQAIRCLAEFLMIVLEDEANSSALGVSDDDAKFQKHESAHSVLDELRSLTLKSQGQSDELTETTSQEIVKTVNVHEKSSQKLSGDSFYVERTKGWLEKTTSHVNKLLCETFPHILIHPAGKIRWGFLAAIRGLLSKSPRSLKGARLVMLECVCTLVVDDSDEVSVAAQETLDHLFSERSKYDVESDISKIFTRLLERLPKVVLGNEELPALSVVKQLLVVTYYSGPQFLADHLQSPITASRFLDIFALCLSHNSAFTGSLEKLIAERPTSSTGYLPSITELKVGFRETSRNHAESDQGKLEVAQTTGLMLPRMPPWFSYVGSQKLYEMLAGILRLVGLSLMAGFENNGSLAVILDIPLGFFRRLVSEVRVKEYNGEDWQSWCNRTGSGQLVRQAATAVCILNEMIFGLSEQASDALSRLLRKSRKGRDNKLTWEVSWNQRAKTHLIDCVGKILHEYQSPEVWDLPVNQQIEADVEHISLHFLRDTAMLHQVIIEGVGVFSLCLGEEFASSGFLHSSLYLLLESLTCSSFQVRNAADSVLRLLATTSGHPTVGHLVVANADYVVDSICRQLRHLDLNPHVPSVLAAMLSYIGVAHDILPLLEEPMRLVSQELEIVGRQQHPNLTLPFLKAVAEIVKASKNEACLLPDQASSYSYQVKTKATDAITSVQERGSDCEDKFNEEEWENILLELNRSKRYRRTVGSIASSCLVAATPLLASLNQVSCLVALDIIEEGVVTLAKVEEAYRAETETKETMEEVIEFASLYQLKDYMNATDDGADENRLLPAVNKIWPFFVACIRNRNPVAVRRCLNVITKVIQTSGGDFFTRRFRNDGHDFWKLLTTSPFHVMTPKSLREENKSVLRLPYRTIPESASSSIAEVSSLKVQAALLNMIAELSREKRSASALDAVLKKVAGLVVGIACSSVTGLREAALNALRGLACVDSDLIWILLADVYYSLKKKRDLPLPPSAEFPDISVVLPPLAEDSRGRFLYVEYGGRSYGFEVEFSSVETIFKKMQSLVFADQVSC</sequence>
<dbReference type="InterPro" id="IPR057566">
    <property type="entry name" value="TPR_TTI1_N"/>
</dbReference>
<evidence type="ECO:0000259" key="2">
    <source>
        <dbReference type="Pfam" id="PF24173"/>
    </source>
</evidence>
<evidence type="ECO:0000313" key="5">
    <source>
        <dbReference type="Proteomes" id="UP001642260"/>
    </source>
</evidence>
<comment type="caution">
    <text evidence="4">The sequence shown here is derived from an EMBL/GenBank/DDBJ whole genome shotgun (WGS) entry which is preliminary data.</text>
</comment>
<protein>
    <recommendedName>
        <fullName evidence="6">ARM repeat superfamily protein</fullName>
    </recommendedName>
</protein>
<evidence type="ECO:0000313" key="4">
    <source>
        <dbReference type="EMBL" id="CAH8355263.1"/>
    </source>
</evidence>
<dbReference type="Pfam" id="PF21547">
    <property type="entry name" value="TTI1"/>
    <property type="match status" value="1"/>
</dbReference>
<feature type="domain" description="TTI1 N-terminal TPR" evidence="2">
    <location>
        <begin position="204"/>
        <end position="450"/>
    </location>
</feature>
<proteinExistence type="predicted"/>
<dbReference type="PANTHER" id="PTHR18460">
    <property type="entry name" value="TEL2 INTERACTING PROTEIN 1 TTI1 FAMILY MEMBER"/>
    <property type="match status" value="1"/>
</dbReference>